<feature type="transmembrane region" description="Helical" evidence="1">
    <location>
        <begin position="26"/>
        <end position="44"/>
    </location>
</feature>
<evidence type="ECO:0000313" key="3">
    <source>
        <dbReference type="Proteomes" id="UP000035159"/>
    </source>
</evidence>
<reference evidence="2 3" key="1">
    <citation type="submission" date="2015-04" db="EMBL/GenBank/DDBJ databases">
        <title>Complete Genome Sequence of Kosmotoga pacifica SLHLJ1.</title>
        <authorList>
            <person name="Jiang L.J."/>
            <person name="Shao Z.Z."/>
            <person name="Jebbar M."/>
        </authorList>
    </citation>
    <scope>NUCLEOTIDE SEQUENCE [LARGE SCALE GENOMIC DNA]</scope>
    <source>
        <strain evidence="2 3">SLHLJ1</strain>
    </source>
</reference>
<dbReference type="RefSeq" id="WP_047755230.1">
    <property type="nucleotide sequence ID" value="NZ_CAJUHA010000010.1"/>
</dbReference>
<dbReference type="AlphaFoldDB" id="A0A0G2Z917"/>
<gene>
    <name evidence="2" type="ORF">IX53_09930</name>
</gene>
<keyword evidence="3" id="KW-1185">Reference proteome</keyword>
<name>A0A0G2Z917_9BACT</name>
<feature type="transmembrane region" description="Helical" evidence="1">
    <location>
        <begin position="92"/>
        <end position="110"/>
    </location>
</feature>
<dbReference type="EMBL" id="CP011232">
    <property type="protein sequence ID" value="AKI98095.1"/>
    <property type="molecule type" value="Genomic_DNA"/>
</dbReference>
<organism evidence="2 3">
    <name type="scientific">Kosmotoga pacifica</name>
    <dbReference type="NCBI Taxonomy" id="1330330"/>
    <lineage>
        <taxon>Bacteria</taxon>
        <taxon>Thermotogati</taxon>
        <taxon>Thermotogota</taxon>
        <taxon>Thermotogae</taxon>
        <taxon>Kosmotogales</taxon>
        <taxon>Kosmotogaceae</taxon>
        <taxon>Kosmotoga</taxon>
    </lineage>
</organism>
<keyword evidence="1" id="KW-0472">Membrane</keyword>
<dbReference type="OrthoDB" id="9886059at2"/>
<feature type="transmembrane region" description="Helical" evidence="1">
    <location>
        <begin position="64"/>
        <end position="85"/>
    </location>
</feature>
<dbReference type="Proteomes" id="UP000035159">
    <property type="component" value="Chromosome"/>
</dbReference>
<evidence type="ECO:0000313" key="2">
    <source>
        <dbReference type="EMBL" id="AKI98095.1"/>
    </source>
</evidence>
<sequence length="154" mass="17396">MASKKRSKGTLSLAEAKRLNNRFRRFSLTAWIMALSSIGILLFLKQGEVLFLTQNRTLSVMTISAFVIYYLSLLFFVLAISYCFIQGKNVWIIFNALLMILQSTALFFIAVEIPYIDRYGKLTAITPQPVRYSALVVIILGIIVGTIGKFNSKK</sequence>
<keyword evidence="1" id="KW-1133">Transmembrane helix</keyword>
<dbReference type="STRING" id="1330330.IX53_09930"/>
<keyword evidence="1" id="KW-0812">Transmembrane</keyword>
<proteinExistence type="predicted"/>
<feature type="transmembrane region" description="Helical" evidence="1">
    <location>
        <begin position="130"/>
        <end position="148"/>
    </location>
</feature>
<dbReference type="KEGG" id="kpf:IX53_09930"/>
<evidence type="ECO:0000256" key="1">
    <source>
        <dbReference type="SAM" id="Phobius"/>
    </source>
</evidence>
<dbReference type="PATRIC" id="fig|1330330.3.peg.2024"/>
<protein>
    <submittedName>
        <fullName evidence="2">Uncharacterized protein</fullName>
    </submittedName>
</protein>
<accession>A0A0G2Z917</accession>